<organism evidence="2 3">
    <name type="scientific">Mycteria americana</name>
    <name type="common">Wood stork</name>
    <dbReference type="NCBI Taxonomy" id="33587"/>
    <lineage>
        <taxon>Eukaryota</taxon>
        <taxon>Metazoa</taxon>
        <taxon>Chordata</taxon>
        <taxon>Craniata</taxon>
        <taxon>Vertebrata</taxon>
        <taxon>Euteleostomi</taxon>
        <taxon>Archelosauria</taxon>
        <taxon>Archosauria</taxon>
        <taxon>Dinosauria</taxon>
        <taxon>Saurischia</taxon>
        <taxon>Theropoda</taxon>
        <taxon>Coelurosauria</taxon>
        <taxon>Aves</taxon>
        <taxon>Neognathae</taxon>
        <taxon>Neoaves</taxon>
        <taxon>Aequornithes</taxon>
        <taxon>Ciconiiformes</taxon>
        <taxon>Ciconiidae</taxon>
        <taxon>Mycteria</taxon>
    </lineage>
</organism>
<accession>A0AAN7NNY4</accession>
<reference evidence="2 3" key="1">
    <citation type="journal article" date="2023" name="J. Hered.">
        <title>Chromosome-level genome of the wood stork (Mycteria americana) provides insight into avian chromosome evolution.</title>
        <authorList>
            <person name="Flamio R. Jr."/>
            <person name="Ramstad K.M."/>
        </authorList>
    </citation>
    <scope>NUCLEOTIDE SEQUENCE [LARGE SCALE GENOMIC DNA]</scope>
    <source>
        <strain evidence="2">JAX WOST 10</strain>
    </source>
</reference>
<dbReference type="EMBL" id="JAUNZN010000002">
    <property type="protein sequence ID" value="KAK4828311.1"/>
    <property type="molecule type" value="Genomic_DNA"/>
</dbReference>
<dbReference type="AlphaFoldDB" id="A0AAN7NNY4"/>
<sequence>MGPAKASPPVGQRPSPGWPSPVPEEMADARAWGCLRCLPAALLRAGAGTGPAYQVLSAEKGKGTEDLLYGIKHSSVKNTVTENKEVGVYAGASTFNVFFNDLNNGSEYTPSRFVEDIKLGRRGHYTGGWRNFTQGNFKRLETWTDVLKFNKGTPSTRPGCSKPHPTWPQTLPGMGHTQLLWATCSSVSPPSLVKNFFLISNLNLPSFSLKPLSLILSLHFLIKSPSPAFLYWKASRRSPWSLLSSGLNNPNPLIPSPFIGEVLQRSDHLPVLSKGHLELAAQDHVQMAFEYLQDSTTSLGNLCQCSITLTVKKCFLMLRWNLLGFSMHPLPLVLPLVTTEKSLALSSLLPLFSYLYTLIRSPPSRYFSGLNSPSSLSLSS</sequence>
<dbReference type="Proteomes" id="UP001333110">
    <property type="component" value="Unassembled WGS sequence"/>
</dbReference>
<keyword evidence="3" id="KW-1185">Reference proteome</keyword>
<proteinExistence type="predicted"/>
<evidence type="ECO:0000256" key="1">
    <source>
        <dbReference type="SAM" id="MobiDB-lite"/>
    </source>
</evidence>
<gene>
    <name evidence="2" type="ORF">QYF61_025323</name>
</gene>
<protein>
    <submittedName>
        <fullName evidence="2">Uncharacterized protein</fullName>
    </submittedName>
</protein>
<name>A0AAN7NNY4_MYCAM</name>
<comment type="caution">
    <text evidence="2">The sequence shown here is derived from an EMBL/GenBank/DDBJ whole genome shotgun (WGS) entry which is preliminary data.</text>
</comment>
<evidence type="ECO:0000313" key="2">
    <source>
        <dbReference type="EMBL" id="KAK4828311.1"/>
    </source>
</evidence>
<feature type="region of interest" description="Disordered" evidence="1">
    <location>
        <begin position="1"/>
        <end position="23"/>
    </location>
</feature>
<evidence type="ECO:0000313" key="3">
    <source>
        <dbReference type="Proteomes" id="UP001333110"/>
    </source>
</evidence>